<dbReference type="PANTHER" id="PTHR40758">
    <property type="entry name" value="CONSERVED PROTEIN"/>
    <property type="match status" value="1"/>
</dbReference>
<proteinExistence type="predicted"/>
<gene>
    <name evidence="3" type="ORF">BN13_340010</name>
</gene>
<dbReference type="RefSeq" id="WP_048545524.1">
    <property type="nucleotide sequence ID" value="NZ_HF571038.1"/>
</dbReference>
<feature type="domain" description="Mycothiol-dependent maleylpyruvate isomerase metal-binding" evidence="2">
    <location>
        <begin position="28"/>
        <end position="132"/>
    </location>
</feature>
<evidence type="ECO:0000259" key="1">
    <source>
        <dbReference type="Pfam" id="PF07398"/>
    </source>
</evidence>
<dbReference type="PANTHER" id="PTHR40758:SF1">
    <property type="entry name" value="CONSERVED PROTEIN"/>
    <property type="match status" value="1"/>
</dbReference>
<dbReference type="SUPFAM" id="SSF109854">
    <property type="entry name" value="DinB/YfiT-like putative metalloenzymes"/>
    <property type="match status" value="1"/>
</dbReference>
<sequence>MPLDHRAALALAVDSYAAVLERGVGEPTLLARPVTGCPGWDVRALTDHLGGVHRWVEIAIREGHGRGSGEPAPAEPAALRDWFRVGANDLLAALDRDAETPVWSFSREPGHDRLAFWLRRQAQENLVHAWDAETAVGTASSLEPELAWDGVAEILEVFVPRMRARGSLGELPQSVRLMATDADGDVVIGDGSEPVAGITGPAADVLLHLWKRIDGDRLTWTGDVAAGRDVLARALTP</sequence>
<feature type="domain" description="MDMPI C-terminal" evidence="1">
    <location>
        <begin position="145"/>
        <end position="226"/>
    </location>
</feature>
<dbReference type="InterPro" id="IPR010872">
    <property type="entry name" value="MDMPI_C-term_domain"/>
</dbReference>
<accession>A0A077MBR2</accession>
<dbReference type="AlphaFoldDB" id="A0A077MBR2"/>
<dbReference type="InterPro" id="IPR034660">
    <property type="entry name" value="DinB/YfiT-like"/>
</dbReference>
<protein>
    <recommendedName>
        <fullName evidence="5">Mycothiol-dependent maleylpyruvate isomerase metal-binding domain-containing protein</fullName>
    </recommendedName>
</protein>
<evidence type="ECO:0000259" key="2">
    <source>
        <dbReference type="Pfam" id="PF11716"/>
    </source>
</evidence>
<dbReference type="InterPro" id="IPR024344">
    <property type="entry name" value="MDMPI_metal-binding"/>
</dbReference>
<dbReference type="NCBIfam" id="TIGR03083">
    <property type="entry name" value="maleylpyruvate isomerase family mycothiol-dependent enzyme"/>
    <property type="match status" value="1"/>
</dbReference>
<keyword evidence="4" id="KW-1185">Reference proteome</keyword>
<evidence type="ECO:0000313" key="4">
    <source>
        <dbReference type="Proteomes" id="UP000035720"/>
    </source>
</evidence>
<dbReference type="InterPro" id="IPR017517">
    <property type="entry name" value="Maleyloyr_isom"/>
</dbReference>
<name>A0A077MBR2_9MICO</name>
<dbReference type="EMBL" id="CAJC01000144">
    <property type="protein sequence ID" value="CCI53295.1"/>
    <property type="molecule type" value="Genomic_DNA"/>
</dbReference>
<dbReference type="STRING" id="1193518.BN13_340010"/>
<dbReference type="GO" id="GO:0046872">
    <property type="term" value="F:metal ion binding"/>
    <property type="evidence" value="ECO:0007669"/>
    <property type="project" value="InterPro"/>
</dbReference>
<dbReference type="Pfam" id="PF11716">
    <property type="entry name" value="MDMPI_N"/>
    <property type="match status" value="1"/>
</dbReference>
<comment type="caution">
    <text evidence="3">The sequence shown here is derived from an EMBL/GenBank/DDBJ whole genome shotgun (WGS) entry which is preliminary data.</text>
</comment>
<evidence type="ECO:0008006" key="5">
    <source>
        <dbReference type="Google" id="ProtNLM"/>
    </source>
</evidence>
<reference evidence="3 4" key="1">
    <citation type="journal article" date="2013" name="ISME J.">
        <title>A metabolic model for members of the genus Tetrasphaera involved in enhanced biological phosphorus removal.</title>
        <authorList>
            <person name="Kristiansen R."/>
            <person name="Nguyen H.T.T."/>
            <person name="Saunders A.M."/>
            <person name="Nielsen J.L."/>
            <person name="Wimmer R."/>
            <person name="Le V.Q."/>
            <person name="McIlroy S.J."/>
            <person name="Petrovski S."/>
            <person name="Seviour R.J."/>
            <person name="Calteau A."/>
            <person name="Nielsen K.L."/>
            <person name="Nielsen P.H."/>
        </authorList>
    </citation>
    <scope>NUCLEOTIDE SEQUENCE [LARGE SCALE GENOMIC DNA]</scope>
    <source>
        <strain evidence="3 4">Ben 74</strain>
    </source>
</reference>
<dbReference type="Pfam" id="PF07398">
    <property type="entry name" value="MDMPI_C"/>
    <property type="match status" value="1"/>
</dbReference>
<evidence type="ECO:0000313" key="3">
    <source>
        <dbReference type="EMBL" id="CCI53295.1"/>
    </source>
</evidence>
<dbReference type="Proteomes" id="UP000035720">
    <property type="component" value="Unassembled WGS sequence"/>
</dbReference>
<organism evidence="3 4">
    <name type="scientific">Nostocoides jenkinsii Ben 74</name>
    <dbReference type="NCBI Taxonomy" id="1193518"/>
    <lineage>
        <taxon>Bacteria</taxon>
        <taxon>Bacillati</taxon>
        <taxon>Actinomycetota</taxon>
        <taxon>Actinomycetes</taxon>
        <taxon>Micrococcales</taxon>
        <taxon>Intrasporangiaceae</taxon>
        <taxon>Nostocoides</taxon>
    </lineage>
</organism>
<dbReference type="GO" id="GO:0005886">
    <property type="term" value="C:plasma membrane"/>
    <property type="evidence" value="ECO:0007669"/>
    <property type="project" value="TreeGrafter"/>
</dbReference>